<dbReference type="Pfam" id="PF19297">
    <property type="entry name" value="QcrA_N"/>
    <property type="match status" value="1"/>
</dbReference>
<dbReference type="GO" id="GO:0051537">
    <property type="term" value="F:2 iron, 2 sulfur cluster binding"/>
    <property type="evidence" value="ECO:0007669"/>
    <property type="project" value="UniProtKB-KW"/>
</dbReference>
<keyword evidence="12 21" id="KW-1133">Transmembrane helix</keyword>
<dbReference type="OrthoDB" id="9802613at2"/>
<evidence type="ECO:0000256" key="18">
    <source>
        <dbReference type="ARBA" id="ARBA00029586"/>
    </source>
</evidence>
<organism evidence="23 24">
    <name type="scientific">Gulosibacter macacae</name>
    <dbReference type="NCBI Taxonomy" id="2488791"/>
    <lineage>
        <taxon>Bacteria</taxon>
        <taxon>Bacillati</taxon>
        <taxon>Actinomycetota</taxon>
        <taxon>Actinomycetes</taxon>
        <taxon>Micrococcales</taxon>
        <taxon>Microbacteriaceae</taxon>
        <taxon>Gulosibacter</taxon>
    </lineage>
</organism>
<feature type="domain" description="Rieske" evidence="22">
    <location>
        <begin position="250"/>
        <end position="341"/>
    </location>
</feature>
<keyword evidence="9" id="KW-0001">2Fe-2S</keyword>
<evidence type="ECO:0000313" key="23">
    <source>
        <dbReference type="EMBL" id="RRJ86290.1"/>
    </source>
</evidence>
<evidence type="ECO:0000256" key="7">
    <source>
        <dbReference type="ARBA" id="ARBA00022660"/>
    </source>
</evidence>
<keyword evidence="17" id="KW-1015">Disulfide bond</keyword>
<accession>A0A3P3VUD8</accession>
<feature type="region of interest" description="Disordered" evidence="20">
    <location>
        <begin position="1"/>
        <end position="49"/>
    </location>
</feature>
<evidence type="ECO:0000256" key="2">
    <source>
        <dbReference type="ARBA" id="ARBA00004651"/>
    </source>
</evidence>
<comment type="function">
    <text evidence="1">Iron-sulfur subunit of the cytochrome bc1 complex, an essential component of the respiratory electron transport chain required for ATP synthesis. The bc1 complex catalyzes the oxidation of menaquinol and the reduction of cytochrome c in the respiratory chain. The bc1 complex operates through a Q-cycle mechanism that couples electron transfer to generation of the proton gradient that drives ATP synthesis.</text>
</comment>
<evidence type="ECO:0000256" key="15">
    <source>
        <dbReference type="ARBA" id="ARBA00023014"/>
    </source>
</evidence>
<keyword evidence="13" id="KW-0560">Oxidoreductase</keyword>
<feature type="compositionally biased region" description="Polar residues" evidence="20">
    <location>
        <begin position="12"/>
        <end position="22"/>
    </location>
</feature>
<dbReference type="GO" id="GO:0004497">
    <property type="term" value="F:monooxygenase activity"/>
    <property type="evidence" value="ECO:0007669"/>
    <property type="project" value="UniProtKB-ARBA"/>
</dbReference>
<comment type="subcellular location">
    <subcellularLocation>
        <location evidence="2">Cell membrane</location>
        <topology evidence="2">Multi-pass membrane protein</topology>
    </subcellularLocation>
</comment>
<keyword evidence="10" id="KW-0479">Metal-binding</keyword>
<dbReference type="GO" id="GO:0005886">
    <property type="term" value="C:plasma membrane"/>
    <property type="evidence" value="ECO:0007669"/>
    <property type="project" value="UniProtKB-SubCell"/>
</dbReference>
<dbReference type="InterPro" id="IPR045603">
    <property type="entry name" value="QcrA_N"/>
</dbReference>
<dbReference type="AlphaFoldDB" id="A0A3P3VUD8"/>
<dbReference type="GO" id="GO:0046872">
    <property type="term" value="F:metal ion binding"/>
    <property type="evidence" value="ECO:0007669"/>
    <property type="project" value="UniProtKB-KW"/>
</dbReference>
<keyword evidence="8 21" id="KW-0812">Transmembrane</keyword>
<dbReference type="InterPro" id="IPR036922">
    <property type="entry name" value="Rieske_2Fe-2S_sf"/>
</dbReference>
<evidence type="ECO:0000256" key="14">
    <source>
        <dbReference type="ARBA" id="ARBA00023004"/>
    </source>
</evidence>
<evidence type="ECO:0000256" key="16">
    <source>
        <dbReference type="ARBA" id="ARBA00023136"/>
    </source>
</evidence>
<evidence type="ECO:0000256" key="5">
    <source>
        <dbReference type="ARBA" id="ARBA00022448"/>
    </source>
</evidence>
<reference evidence="23 24" key="1">
    <citation type="submission" date="2018-11" db="EMBL/GenBank/DDBJ databases">
        <title>YIM 102482-1 draft genome.</title>
        <authorList>
            <person name="Li G."/>
            <person name="Jiang Y."/>
        </authorList>
    </citation>
    <scope>NUCLEOTIDE SEQUENCE [LARGE SCALE GENOMIC DNA]</scope>
    <source>
        <strain evidence="23 24">YIM 102482-1</strain>
    </source>
</reference>
<evidence type="ECO:0000256" key="8">
    <source>
        <dbReference type="ARBA" id="ARBA00022692"/>
    </source>
</evidence>
<name>A0A3P3VUD8_9MICO</name>
<dbReference type="Gene3D" id="2.102.10.10">
    <property type="entry name" value="Rieske [2Fe-2S] iron-sulphur domain"/>
    <property type="match status" value="1"/>
</dbReference>
<dbReference type="GO" id="GO:0016705">
    <property type="term" value="F:oxidoreductase activity, acting on paired donors, with incorporation or reduction of molecular oxygen"/>
    <property type="evidence" value="ECO:0007669"/>
    <property type="project" value="UniProtKB-ARBA"/>
</dbReference>
<evidence type="ECO:0000256" key="3">
    <source>
        <dbReference type="ARBA" id="ARBA00010651"/>
    </source>
</evidence>
<feature type="transmembrane region" description="Helical" evidence="21">
    <location>
        <begin position="58"/>
        <end position="80"/>
    </location>
</feature>
<dbReference type="InterPro" id="IPR014349">
    <property type="entry name" value="Rieske_Fe-S_prot"/>
</dbReference>
<evidence type="ECO:0000256" key="6">
    <source>
        <dbReference type="ARBA" id="ARBA00022475"/>
    </source>
</evidence>
<proteinExistence type="inferred from homology"/>
<keyword evidence="6" id="KW-1003">Cell membrane</keyword>
<evidence type="ECO:0000256" key="13">
    <source>
        <dbReference type="ARBA" id="ARBA00023002"/>
    </source>
</evidence>
<dbReference type="CDD" id="cd03467">
    <property type="entry name" value="Rieske"/>
    <property type="match status" value="1"/>
</dbReference>
<sequence length="363" mass="40614">MAEDEHGGELRTANSSDRSVSAGSALLPADGFENPGMAEHHERVTDKDPKKAKNAERVVVLLFWISLAFTLFAVVAYFIWPIDRADITTVRANNFFLGIGIAFGMLTLGIGAVAWAKYLMKDTEMVEARHETRGTPATRQRVAEIFAQADEESGFSRRKLLRNSLIGAVLALPLPGIVMLRDMYNANNEKPVKLLHETKWAEGVRLVRDPSGTPIRASDVTIGSAFHVIPETLIEMKENHEPGFLDAKAKAVVLLMRLPEDRLKEREDRKDWSYHGIVAYSKVCTHVGCPVALYEQQTHHLLCPCHQSQFDVTEHCKVIFGPAGRPLPQLPIAVNEEGYLVAQSDFHEPVGPTFWERRHDYNV</sequence>
<evidence type="ECO:0000259" key="22">
    <source>
        <dbReference type="PROSITE" id="PS51296"/>
    </source>
</evidence>
<evidence type="ECO:0000256" key="17">
    <source>
        <dbReference type="ARBA" id="ARBA00023157"/>
    </source>
</evidence>
<keyword evidence="5" id="KW-0813">Transport</keyword>
<keyword evidence="24" id="KW-1185">Reference proteome</keyword>
<dbReference type="SUPFAM" id="SSF50022">
    <property type="entry name" value="ISP domain"/>
    <property type="match status" value="1"/>
</dbReference>
<dbReference type="EMBL" id="RQVS01000010">
    <property type="protein sequence ID" value="RRJ86290.1"/>
    <property type="molecule type" value="Genomic_DNA"/>
</dbReference>
<dbReference type="PANTHER" id="PTHR10134">
    <property type="entry name" value="CYTOCHROME B-C1 COMPLEX SUBUNIT RIESKE, MITOCHONDRIAL"/>
    <property type="match status" value="1"/>
</dbReference>
<evidence type="ECO:0000256" key="11">
    <source>
        <dbReference type="ARBA" id="ARBA00022982"/>
    </source>
</evidence>
<evidence type="ECO:0000256" key="20">
    <source>
        <dbReference type="SAM" id="MobiDB-lite"/>
    </source>
</evidence>
<keyword evidence="7" id="KW-0679">Respiratory chain</keyword>
<evidence type="ECO:0000256" key="12">
    <source>
        <dbReference type="ARBA" id="ARBA00022989"/>
    </source>
</evidence>
<evidence type="ECO:0000256" key="19">
    <source>
        <dbReference type="ARBA" id="ARBA00032409"/>
    </source>
</evidence>
<feature type="compositionally biased region" description="Basic and acidic residues" evidence="20">
    <location>
        <begin position="38"/>
        <end position="49"/>
    </location>
</feature>
<dbReference type="InterPro" id="IPR017941">
    <property type="entry name" value="Rieske_2Fe-2S"/>
</dbReference>
<gene>
    <name evidence="23" type="ORF">EG850_09330</name>
</gene>
<dbReference type="Pfam" id="PF00355">
    <property type="entry name" value="Rieske"/>
    <property type="match status" value="1"/>
</dbReference>
<comment type="caution">
    <text evidence="23">The sequence shown here is derived from an EMBL/GenBank/DDBJ whole genome shotgun (WGS) entry which is preliminary data.</text>
</comment>
<keyword evidence="11" id="KW-0249">Electron transport</keyword>
<protein>
    <recommendedName>
        <fullName evidence="4">Cytochrome bc1 complex Rieske iron-sulfur subunit</fullName>
    </recommendedName>
    <alternativeName>
        <fullName evidence="18">Cytochrome bc1 reductase complex subunit QcrA</fullName>
    </alternativeName>
    <alternativeName>
        <fullName evidence="19">Rieske iron-sulfur protein</fullName>
    </alternativeName>
</protein>
<feature type="transmembrane region" description="Helical" evidence="21">
    <location>
        <begin position="95"/>
        <end position="116"/>
    </location>
</feature>
<keyword evidence="15" id="KW-0411">Iron-sulfur</keyword>
<evidence type="ECO:0000313" key="24">
    <source>
        <dbReference type="Proteomes" id="UP000274391"/>
    </source>
</evidence>
<keyword evidence="16 21" id="KW-0472">Membrane</keyword>
<evidence type="ECO:0000256" key="4">
    <source>
        <dbReference type="ARBA" id="ARBA00015816"/>
    </source>
</evidence>
<keyword evidence="14" id="KW-0408">Iron</keyword>
<dbReference type="RefSeq" id="WP_124972807.1">
    <property type="nucleotide sequence ID" value="NZ_RQVS01000010.1"/>
</dbReference>
<dbReference type="PROSITE" id="PS51296">
    <property type="entry name" value="RIESKE"/>
    <property type="match status" value="1"/>
</dbReference>
<evidence type="ECO:0000256" key="1">
    <source>
        <dbReference type="ARBA" id="ARBA00002494"/>
    </source>
</evidence>
<evidence type="ECO:0000256" key="10">
    <source>
        <dbReference type="ARBA" id="ARBA00022723"/>
    </source>
</evidence>
<evidence type="ECO:0000256" key="21">
    <source>
        <dbReference type="SAM" id="Phobius"/>
    </source>
</evidence>
<dbReference type="Proteomes" id="UP000274391">
    <property type="component" value="Unassembled WGS sequence"/>
</dbReference>
<comment type="similarity">
    <text evidence="3">Belongs to the Rieske iron-sulfur protein family.</text>
</comment>
<evidence type="ECO:0000256" key="9">
    <source>
        <dbReference type="ARBA" id="ARBA00022714"/>
    </source>
</evidence>